<comment type="caution">
    <text evidence="2">The sequence shown here is derived from an EMBL/GenBank/DDBJ whole genome shotgun (WGS) entry which is preliminary data.</text>
</comment>
<evidence type="ECO:0000313" key="3">
    <source>
        <dbReference type="Proteomes" id="UP001176961"/>
    </source>
</evidence>
<dbReference type="Proteomes" id="UP001176961">
    <property type="component" value="Unassembled WGS sequence"/>
</dbReference>
<name>A0AA36GP12_CYLNA</name>
<feature type="region of interest" description="Disordered" evidence="1">
    <location>
        <begin position="1"/>
        <end position="21"/>
    </location>
</feature>
<dbReference type="AlphaFoldDB" id="A0AA36GP12"/>
<keyword evidence="3" id="KW-1185">Reference proteome</keyword>
<proteinExistence type="predicted"/>
<evidence type="ECO:0000256" key="1">
    <source>
        <dbReference type="SAM" id="MobiDB-lite"/>
    </source>
</evidence>
<protein>
    <submittedName>
        <fullName evidence="2">Uncharacterized protein</fullName>
    </submittedName>
</protein>
<dbReference type="EMBL" id="CATQJL010000112">
    <property type="protein sequence ID" value="CAJ0595556.1"/>
    <property type="molecule type" value="Genomic_DNA"/>
</dbReference>
<sequence>MEKQERSPNRRDSEETETIRYGNSLRATCASEDLEQAIPQVGSEDMVQHVTQEERLVVEVIEVFNEVNEIRELHDEDEERFVEVMDEEDEEQGGWNQAKNQNRASRCGVEAMQRLLC</sequence>
<evidence type="ECO:0000313" key="2">
    <source>
        <dbReference type="EMBL" id="CAJ0595556.1"/>
    </source>
</evidence>
<accession>A0AA36GP12</accession>
<feature type="compositionally biased region" description="Basic and acidic residues" evidence="1">
    <location>
        <begin position="1"/>
        <end position="13"/>
    </location>
</feature>
<reference evidence="2" key="1">
    <citation type="submission" date="2023-07" db="EMBL/GenBank/DDBJ databases">
        <authorList>
            <consortium name="CYATHOMIX"/>
        </authorList>
    </citation>
    <scope>NUCLEOTIDE SEQUENCE</scope>
    <source>
        <strain evidence="2">N/A</strain>
    </source>
</reference>
<organism evidence="2 3">
    <name type="scientific">Cylicocyclus nassatus</name>
    <name type="common">Nematode worm</name>
    <dbReference type="NCBI Taxonomy" id="53992"/>
    <lineage>
        <taxon>Eukaryota</taxon>
        <taxon>Metazoa</taxon>
        <taxon>Ecdysozoa</taxon>
        <taxon>Nematoda</taxon>
        <taxon>Chromadorea</taxon>
        <taxon>Rhabditida</taxon>
        <taxon>Rhabditina</taxon>
        <taxon>Rhabditomorpha</taxon>
        <taxon>Strongyloidea</taxon>
        <taxon>Strongylidae</taxon>
        <taxon>Cylicocyclus</taxon>
    </lineage>
</organism>
<gene>
    <name evidence="2" type="ORF">CYNAS_LOCUS7539</name>
</gene>